<dbReference type="Proteomes" id="UP000735302">
    <property type="component" value="Unassembled WGS sequence"/>
</dbReference>
<protein>
    <submittedName>
        <fullName evidence="3">Uncharacterized protein</fullName>
    </submittedName>
</protein>
<feature type="region of interest" description="Disordered" evidence="1">
    <location>
        <begin position="63"/>
        <end position="94"/>
    </location>
</feature>
<gene>
    <name evidence="3" type="ORF">PoB_003517100</name>
</gene>
<reference evidence="3 4" key="1">
    <citation type="journal article" date="2021" name="Elife">
        <title>Chloroplast acquisition without the gene transfer in kleptoplastic sea slugs, Plakobranchus ocellatus.</title>
        <authorList>
            <person name="Maeda T."/>
            <person name="Takahashi S."/>
            <person name="Yoshida T."/>
            <person name="Shimamura S."/>
            <person name="Takaki Y."/>
            <person name="Nagai Y."/>
            <person name="Toyoda A."/>
            <person name="Suzuki Y."/>
            <person name="Arimoto A."/>
            <person name="Ishii H."/>
            <person name="Satoh N."/>
            <person name="Nishiyama T."/>
            <person name="Hasebe M."/>
            <person name="Maruyama T."/>
            <person name="Minagawa J."/>
            <person name="Obokata J."/>
            <person name="Shigenobu S."/>
        </authorList>
    </citation>
    <scope>NUCLEOTIDE SEQUENCE [LARGE SCALE GENOMIC DNA]</scope>
</reference>
<keyword evidence="2" id="KW-0812">Transmembrane</keyword>
<sequence>MCYFISLVIFGAECDSTHDQGFDRQTFGAAFFLAIFVLLLSVVAGICAILGVRGQQVMAISSTSGEAERKQHQQQKQQQQEQQQQQTTSNETKA</sequence>
<organism evidence="3 4">
    <name type="scientific">Plakobranchus ocellatus</name>
    <dbReference type="NCBI Taxonomy" id="259542"/>
    <lineage>
        <taxon>Eukaryota</taxon>
        <taxon>Metazoa</taxon>
        <taxon>Spiralia</taxon>
        <taxon>Lophotrochozoa</taxon>
        <taxon>Mollusca</taxon>
        <taxon>Gastropoda</taxon>
        <taxon>Heterobranchia</taxon>
        <taxon>Euthyneura</taxon>
        <taxon>Panpulmonata</taxon>
        <taxon>Sacoglossa</taxon>
        <taxon>Placobranchoidea</taxon>
        <taxon>Plakobranchidae</taxon>
        <taxon>Plakobranchus</taxon>
    </lineage>
</organism>
<evidence type="ECO:0000256" key="2">
    <source>
        <dbReference type="SAM" id="Phobius"/>
    </source>
</evidence>
<comment type="caution">
    <text evidence="3">The sequence shown here is derived from an EMBL/GenBank/DDBJ whole genome shotgun (WGS) entry which is preliminary data.</text>
</comment>
<dbReference type="EMBL" id="BLXT01003974">
    <property type="protein sequence ID" value="GFO08666.1"/>
    <property type="molecule type" value="Genomic_DNA"/>
</dbReference>
<proteinExistence type="predicted"/>
<feature type="compositionally biased region" description="Low complexity" evidence="1">
    <location>
        <begin position="74"/>
        <end position="86"/>
    </location>
</feature>
<evidence type="ECO:0000313" key="4">
    <source>
        <dbReference type="Proteomes" id="UP000735302"/>
    </source>
</evidence>
<name>A0AAV4ABZ4_9GAST</name>
<keyword evidence="2" id="KW-1133">Transmembrane helix</keyword>
<evidence type="ECO:0000313" key="3">
    <source>
        <dbReference type="EMBL" id="GFO08666.1"/>
    </source>
</evidence>
<accession>A0AAV4ABZ4</accession>
<feature type="transmembrane region" description="Helical" evidence="2">
    <location>
        <begin position="30"/>
        <end position="52"/>
    </location>
</feature>
<dbReference type="AlphaFoldDB" id="A0AAV4ABZ4"/>
<evidence type="ECO:0000256" key="1">
    <source>
        <dbReference type="SAM" id="MobiDB-lite"/>
    </source>
</evidence>
<keyword evidence="4" id="KW-1185">Reference proteome</keyword>
<keyword evidence="2" id="KW-0472">Membrane</keyword>